<dbReference type="RefSeq" id="WP_376850602.1">
    <property type="nucleotide sequence ID" value="NZ_JBHSMF010000006.1"/>
</dbReference>
<evidence type="ECO:0000313" key="8">
    <source>
        <dbReference type="EMBL" id="MFC5498552.1"/>
    </source>
</evidence>
<dbReference type="Proteomes" id="UP001596037">
    <property type="component" value="Unassembled WGS sequence"/>
</dbReference>
<evidence type="ECO:0000256" key="2">
    <source>
        <dbReference type="ARBA" id="ARBA00022692"/>
    </source>
</evidence>
<evidence type="ECO:0000259" key="7">
    <source>
        <dbReference type="PROSITE" id="PS50990"/>
    </source>
</evidence>
<gene>
    <name evidence="8" type="ORF">ACFPOE_13480</name>
</gene>
<feature type="domain" description="ABC transmembrane type-1" evidence="6">
    <location>
        <begin position="158"/>
        <end position="268"/>
    </location>
</feature>
<feature type="transmembrane region" description="Helical" evidence="5">
    <location>
        <begin position="192"/>
        <end position="212"/>
    </location>
</feature>
<dbReference type="InterPro" id="IPR036640">
    <property type="entry name" value="ABC1_TM_sf"/>
</dbReference>
<evidence type="ECO:0000256" key="4">
    <source>
        <dbReference type="ARBA" id="ARBA00023136"/>
    </source>
</evidence>
<dbReference type="SUPFAM" id="SSF90123">
    <property type="entry name" value="ABC transporter transmembrane region"/>
    <property type="match status" value="1"/>
</dbReference>
<keyword evidence="3 5" id="KW-1133">Transmembrane helix</keyword>
<dbReference type="InterPro" id="IPR005074">
    <property type="entry name" value="Peptidase_C39"/>
</dbReference>
<evidence type="ECO:0000256" key="1">
    <source>
        <dbReference type="ARBA" id="ARBA00004651"/>
    </source>
</evidence>
<evidence type="ECO:0000259" key="6">
    <source>
        <dbReference type="PROSITE" id="PS50929"/>
    </source>
</evidence>
<keyword evidence="9" id="KW-1185">Reference proteome</keyword>
<comment type="subcellular location">
    <subcellularLocation>
        <location evidence="1">Cell membrane</location>
        <topology evidence="1">Multi-pass membrane protein</topology>
    </subcellularLocation>
</comment>
<evidence type="ECO:0000313" key="9">
    <source>
        <dbReference type="Proteomes" id="UP001596037"/>
    </source>
</evidence>
<comment type="caution">
    <text evidence="8">The sequence shown here is derived from an EMBL/GenBank/DDBJ whole genome shotgun (WGS) entry which is preliminary data.</text>
</comment>
<accession>A0ABW0NEY9</accession>
<keyword evidence="2 5" id="KW-0812">Transmembrane</keyword>
<dbReference type="InterPro" id="IPR011527">
    <property type="entry name" value="ABC1_TM_dom"/>
</dbReference>
<sequence>MQPPAALASLCLIARFHQVAADPATLAHQLGLAPAERVSKDDILRAAKTLGLKARLSRTTQDRLALTPLPAIAVLRDGAGEETMVVLAQCDGSRVLLQRPGSAQPQPVIESVEVFASQWTGEMILVTSRANLVGELAKFDFSWFVPSMVKYRRLLGEVLLISLFLQLFALVSPLFFQVVMDKVLVHRGLTTLDVLVTGLVVVVVFESVLNALRSYVFSHTTSRIDVELGSRLFRHLVQLPLAYFQARRVGDSVARVRELENIRSFPQR</sequence>
<dbReference type="PROSITE" id="PS50990">
    <property type="entry name" value="PEPTIDASE_C39"/>
    <property type="match status" value="1"/>
</dbReference>
<proteinExistence type="predicted"/>
<dbReference type="PROSITE" id="PS50929">
    <property type="entry name" value="ABC_TM1F"/>
    <property type="match status" value="1"/>
</dbReference>
<name>A0ABW0NEY9_9BURK</name>
<feature type="domain" description="Peptidase C39" evidence="7">
    <location>
        <begin position="2"/>
        <end position="126"/>
    </location>
</feature>
<dbReference type="CDD" id="cd02417">
    <property type="entry name" value="Peptidase_C39_likeA"/>
    <property type="match status" value="1"/>
</dbReference>
<dbReference type="Gene3D" id="1.20.1560.10">
    <property type="entry name" value="ABC transporter type 1, transmembrane domain"/>
    <property type="match status" value="1"/>
</dbReference>
<dbReference type="Pfam" id="PF03412">
    <property type="entry name" value="Peptidase_C39"/>
    <property type="match status" value="1"/>
</dbReference>
<dbReference type="Pfam" id="PF00664">
    <property type="entry name" value="ABC_membrane"/>
    <property type="match status" value="1"/>
</dbReference>
<organism evidence="8 9">
    <name type="scientific">Caenimonas terrae</name>
    <dbReference type="NCBI Taxonomy" id="696074"/>
    <lineage>
        <taxon>Bacteria</taxon>
        <taxon>Pseudomonadati</taxon>
        <taxon>Pseudomonadota</taxon>
        <taxon>Betaproteobacteria</taxon>
        <taxon>Burkholderiales</taxon>
        <taxon>Comamonadaceae</taxon>
        <taxon>Caenimonas</taxon>
    </lineage>
</organism>
<feature type="transmembrane region" description="Helical" evidence="5">
    <location>
        <begin position="158"/>
        <end position="180"/>
    </location>
</feature>
<dbReference type="InterPro" id="IPR039395">
    <property type="entry name" value="Peptidase_C39-like_A"/>
</dbReference>
<keyword evidence="4 5" id="KW-0472">Membrane</keyword>
<dbReference type="EMBL" id="JBHSMF010000006">
    <property type="protein sequence ID" value="MFC5498552.1"/>
    <property type="molecule type" value="Genomic_DNA"/>
</dbReference>
<evidence type="ECO:0000256" key="3">
    <source>
        <dbReference type="ARBA" id="ARBA00022989"/>
    </source>
</evidence>
<dbReference type="Gene3D" id="3.90.70.10">
    <property type="entry name" value="Cysteine proteinases"/>
    <property type="match status" value="1"/>
</dbReference>
<evidence type="ECO:0000256" key="5">
    <source>
        <dbReference type="SAM" id="Phobius"/>
    </source>
</evidence>
<reference evidence="9" key="1">
    <citation type="journal article" date="2019" name="Int. J. Syst. Evol. Microbiol.">
        <title>The Global Catalogue of Microorganisms (GCM) 10K type strain sequencing project: providing services to taxonomists for standard genome sequencing and annotation.</title>
        <authorList>
            <consortium name="The Broad Institute Genomics Platform"/>
            <consortium name="The Broad Institute Genome Sequencing Center for Infectious Disease"/>
            <person name="Wu L."/>
            <person name="Ma J."/>
        </authorList>
    </citation>
    <scope>NUCLEOTIDE SEQUENCE [LARGE SCALE GENOMIC DNA]</scope>
    <source>
        <strain evidence="9">CCUG 57401</strain>
    </source>
</reference>
<protein>
    <submittedName>
        <fullName evidence="8">ABC transporter transmembrane domain-containing protein</fullName>
    </submittedName>
</protein>